<evidence type="ECO:0000256" key="1">
    <source>
        <dbReference type="ARBA" id="ARBA00004141"/>
    </source>
</evidence>
<feature type="compositionally biased region" description="Low complexity" evidence="9">
    <location>
        <begin position="627"/>
        <end position="644"/>
    </location>
</feature>
<evidence type="ECO:0000256" key="5">
    <source>
        <dbReference type="ARBA" id="ARBA00022919"/>
    </source>
</evidence>
<feature type="domain" description="Sphingomyelin synthase-like" evidence="11">
    <location>
        <begin position="460"/>
        <end position="532"/>
    </location>
</feature>
<sequence length="644" mass="72078">MSHSSPIIHSASTIPTKENDERNLSLNIPTVNSKNGCQFPATTSITSEQHVSSSDVNHSNHKAVMEWSVEQVQSFLESKHFPRSMLHSFETEKVDGLSLYYLWLYSNQNSVASHGCSDLQLKLNDRLNIDTLHDLVHLKHELNVLFGLPHSEDGADNELSTTAPTMNGKSVLPHISVVARHHQDEPKSQHMLTSTHGHQHHHHFLTHHHSHSSTMGNKSPTTLPSVMPHHHHSSTPHYSPSHKTPTSPSMPPPSPLLLHTLGETPVVYTPTPLSKKILSSLPPSIPQFIKQILPSEIKILDEHSQGESWGSMITKVIVSFFYLMLSIFCTSVTMVVVHERVPQDYPPLPDIILDNVPLIPSAFAISELICLILALIVLFIILFHKYRGIIVRRLFVIIGTVFLLRCLTMFITSLSVPGSHLTSECMKSRAANITLTFEEKMNRAIEITLGFGLSIMNVKTCGDYMFSGHVSIITLLNYTINEYTPKNWKGLHIITWVLNCFGAFFVLAAHEHYSIDVFIGFYISSRLFVYYHDMANMRHIMDSHGIDSTVYVPLFDYLEEMVDGVVQNEFIINFERKSSNRSSRSQSGDFSRSNVGDASSIISNSSSSNTNGEDNNNILSSGEKTQSLNVNSNSNLTTTTSVKR</sequence>
<keyword evidence="3" id="KW-0808">Transferase</keyword>
<dbReference type="InterPro" id="IPR045221">
    <property type="entry name" value="Sphingomyelin_synth-like"/>
</dbReference>
<keyword evidence="8 10" id="KW-0472">Membrane</keyword>
<gene>
    <name evidence="12" type="ORF">C9374_003901</name>
</gene>
<evidence type="ECO:0000256" key="3">
    <source>
        <dbReference type="ARBA" id="ARBA00022679"/>
    </source>
</evidence>
<feature type="compositionally biased region" description="Low complexity" evidence="9">
    <location>
        <begin position="580"/>
        <end position="618"/>
    </location>
</feature>
<dbReference type="GO" id="GO:0033188">
    <property type="term" value="F:sphingomyelin synthase activity"/>
    <property type="evidence" value="ECO:0007669"/>
    <property type="project" value="TreeGrafter"/>
</dbReference>
<comment type="caution">
    <text evidence="12">The sequence shown here is derived from an EMBL/GenBank/DDBJ whole genome shotgun (WGS) entry which is preliminary data.</text>
</comment>
<dbReference type="GeneID" id="68096356"/>
<keyword evidence="7" id="KW-0443">Lipid metabolism</keyword>
<evidence type="ECO:0000256" key="9">
    <source>
        <dbReference type="SAM" id="MobiDB-lite"/>
    </source>
</evidence>
<evidence type="ECO:0000313" key="13">
    <source>
        <dbReference type="Proteomes" id="UP000816034"/>
    </source>
</evidence>
<protein>
    <recommendedName>
        <fullName evidence="11">Sphingomyelin synthase-like domain-containing protein</fullName>
    </recommendedName>
</protein>
<dbReference type="GO" id="GO:0005886">
    <property type="term" value="C:plasma membrane"/>
    <property type="evidence" value="ECO:0007669"/>
    <property type="project" value="TreeGrafter"/>
</dbReference>
<dbReference type="GO" id="GO:0005789">
    <property type="term" value="C:endoplasmic reticulum membrane"/>
    <property type="evidence" value="ECO:0007669"/>
    <property type="project" value="TreeGrafter"/>
</dbReference>
<feature type="transmembrane region" description="Helical" evidence="10">
    <location>
        <begin position="464"/>
        <end position="481"/>
    </location>
</feature>
<evidence type="ECO:0000256" key="8">
    <source>
        <dbReference type="ARBA" id="ARBA00023136"/>
    </source>
</evidence>
<comment type="subcellular location">
    <subcellularLocation>
        <location evidence="1">Membrane</location>
        <topology evidence="1">Multi-pass membrane protein</topology>
    </subcellularLocation>
</comment>
<evidence type="ECO:0000256" key="7">
    <source>
        <dbReference type="ARBA" id="ARBA00023098"/>
    </source>
</evidence>
<organism evidence="12 13">
    <name type="scientific">Naegleria lovaniensis</name>
    <name type="common">Amoeba</name>
    <dbReference type="NCBI Taxonomy" id="51637"/>
    <lineage>
        <taxon>Eukaryota</taxon>
        <taxon>Discoba</taxon>
        <taxon>Heterolobosea</taxon>
        <taxon>Tetramitia</taxon>
        <taxon>Eutetramitia</taxon>
        <taxon>Vahlkampfiidae</taxon>
        <taxon>Naegleria</taxon>
    </lineage>
</organism>
<feature type="transmembrane region" description="Helical" evidence="10">
    <location>
        <begin position="488"/>
        <end position="507"/>
    </location>
</feature>
<keyword evidence="5" id="KW-0746">Sphingolipid metabolism</keyword>
<evidence type="ECO:0000259" key="11">
    <source>
        <dbReference type="Pfam" id="PF14360"/>
    </source>
</evidence>
<keyword evidence="4 10" id="KW-0812">Transmembrane</keyword>
<name>A0AA88H8T5_NAELO</name>
<dbReference type="GO" id="GO:0046513">
    <property type="term" value="P:ceramide biosynthetic process"/>
    <property type="evidence" value="ECO:0007669"/>
    <property type="project" value="TreeGrafter"/>
</dbReference>
<comment type="similarity">
    <text evidence="2">Belongs to the sphingomyelin synthase family.</text>
</comment>
<feature type="region of interest" description="Disordered" evidence="9">
    <location>
        <begin position="182"/>
        <end position="252"/>
    </location>
</feature>
<feature type="transmembrane region" description="Helical" evidence="10">
    <location>
        <begin position="513"/>
        <end position="531"/>
    </location>
</feature>
<feature type="compositionally biased region" description="Basic residues" evidence="9">
    <location>
        <begin position="197"/>
        <end position="211"/>
    </location>
</feature>
<dbReference type="EMBL" id="PYSW02000001">
    <property type="protein sequence ID" value="KAG2394137.1"/>
    <property type="molecule type" value="Genomic_DNA"/>
</dbReference>
<dbReference type="Proteomes" id="UP000816034">
    <property type="component" value="Unassembled WGS sequence"/>
</dbReference>
<evidence type="ECO:0000256" key="10">
    <source>
        <dbReference type="SAM" id="Phobius"/>
    </source>
</evidence>
<feature type="transmembrane region" description="Helical" evidence="10">
    <location>
        <begin position="394"/>
        <end position="416"/>
    </location>
</feature>
<dbReference type="AlphaFoldDB" id="A0AA88H8T5"/>
<dbReference type="RefSeq" id="XP_044556031.1">
    <property type="nucleotide sequence ID" value="XM_044693481.1"/>
</dbReference>
<reference evidence="12 13" key="1">
    <citation type="journal article" date="2018" name="BMC Genomics">
        <title>The genome of Naegleria lovaniensis, the basis for a comparative approach to unravel pathogenicity factors of the human pathogenic amoeba N. fowleri.</title>
        <authorList>
            <person name="Liechti N."/>
            <person name="Schurch N."/>
            <person name="Bruggmann R."/>
            <person name="Wittwer M."/>
        </authorList>
    </citation>
    <scope>NUCLEOTIDE SEQUENCE [LARGE SCALE GENOMIC DNA]</scope>
    <source>
        <strain evidence="12 13">ATCC 30569</strain>
    </source>
</reference>
<evidence type="ECO:0000256" key="2">
    <source>
        <dbReference type="ARBA" id="ARBA00005441"/>
    </source>
</evidence>
<feature type="region of interest" description="Disordered" evidence="9">
    <location>
        <begin position="580"/>
        <end position="644"/>
    </location>
</feature>
<dbReference type="PANTHER" id="PTHR21290">
    <property type="entry name" value="SPHINGOMYELIN SYNTHETASE"/>
    <property type="match status" value="1"/>
</dbReference>
<feature type="compositionally biased region" description="Low complexity" evidence="9">
    <location>
        <begin position="235"/>
        <end position="247"/>
    </location>
</feature>
<dbReference type="GO" id="GO:0000139">
    <property type="term" value="C:Golgi membrane"/>
    <property type="evidence" value="ECO:0007669"/>
    <property type="project" value="TreeGrafter"/>
</dbReference>
<evidence type="ECO:0000256" key="6">
    <source>
        <dbReference type="ARBA" id="ARBA00022989"/>
    </source>
</evidence>
<dbReference type="Pfam" id="PF14360">
    <property type="entry name" value="PAP2_C"/>
    <property type="match status" value="1"/>
</dbReference>
<dbReference type="InterPro" id="IPR025749">
    <property type="entry name" value="Sphingomyelin_synth-like_dom"/>
</dbReference>
<evidence type="ECO:0000256" key="4">
    <source>
        <dbReference type="ARBA" id="ARBA00022692"/>
    </source>
</evidence>
<feature type="compositionally biased region" description="Polar residues" evidence="9">
    <location>
        <begin position="1"/>
        <end position="16"/>
    </location>
</feature>
<feature type="region of interest" description="Disordered" evidence="9">
    <location>
        <begin position="1"/>
        <end position="22"/>
    </location>
</feature>
<evidence type="ECO:0000313" key="12">
    <source>
        <dbReference type="EMBL" id="KAG2394137.1"/>
    </source>
</evidence>
<feature type="transmembrane region" description="Helical" evidence="10">
    <location>
        <begin position="358"/>
        <end position="382"/>
    </location>
</feature>
<dbReference type="GO" id="GO:0047493">
    <property type="term" value="F:ceramide cholinephosphotransferase activity"/>
    <property type="evidence" value="ECO:0007669"/>
    <property type="project" value="TreeGrafter"/>
</dbReference>
<accession>A0AA88H8T5</accession>
<proteinExistence type="inferred from homology"/>
<keyword evidence="6 10" id="KW-1133">Transmembrane helix</keyword>
<dbReference type="PANTHER" id="PTHR21290:SF25">
    <property type="entry name" value="SPHINGOMYELIN SYNTHASE-RELATED PROTEIN 1"/>
    <property type="match status" value="1"/>
</dbReference>
<feature type="transmembrane region" description="Helical" evidence="10">
    <location>
        <begin position="316"/>
        <end position="338"/>
    </location>
</feature>
<keyword evidence="13" id="KW-1185">Reference proteome</keyword>